<dbReference type="PROSITE" id="PS50011">
    <property type="entry name" value="PROTEIN_KINASE_DOM"/>
    <property type="match status" value="1"/>
</dbReference>
<dbReference type="PANTHER" id="PTHR43289:SF34">
    <property type="entry name" value="SERINE_THREONINE-PROTEIN KINASE YBDM-RELATED"/>
    <property type="match status" value="1"/>
</dbReference>
<dbReference type="InterPro" id="IPR008271">
    <property type="entry name" value="Ser/Thr_kinase_AS"/>
</dbReference>
<keyword evidence="7" id="KW-0812">Transmembrane</keyword>
<sequence>MADYTGRQFGHYRLLRLLGQGGFADVYLGEHIHLGSFAAIKILYARLVDEYRERFINEARTLAHLSHPHIIRLLDFGIEDEIPFLIMEYAPHGTLRQRHPPKTKLPLSTVVDYMNQIADGLQYAHEHKLIHRDLKPSNILIGPRNNLLLSDFGVALIAQAAYSQSVENSLVGTVAYVAPEQLKGKPQLASDQYSLGIIAYEWLCGTRPFQGTLLEMWAQHQSTVPAPLRQYVADLPPEAEQVVLTALAKDPGQRFASVREFAAALEAASGVEKVAVAPAQSMPLSEQAQIAQNDRIKLKAMHKEGHTPLPADITDPDAAEPHVTSNTTNEGPSIPQPGASIAPARRGRNKMIGVATIVAVVLLLLTSTLVYAIKGGGLMSSSTPPQQQASNENKIVGKEMPSPTPTHHAAPLPRRISAA</sequence>
<comment type="caution">
    <text evidence="9">The sequence shown here is derived from an EMBL/GenBank/DDBJ whole genome shotgun (WGS) entry which is preliminary data.</text>
</comment>
<feature type="transmembrane region" description="Helical" evidence="7">
    <location>
        <begin position="351"/>
        <end position="373"/>
    </location>
</feature>
<keyword evidence="7" id="KW-0472">Membrane</keyword>
<evidence type="ECO:0000256" key="2">
    <source>
        <dbReference type="ARBA" id="ARBA00022741"/>
    </source>
</evidence>
<keyword evidence="4 5" id="KW-0067">ATP-binding</keyword>
<dbReference type="InterPro" id="IPR017441">
    <property type="entry name" value="Protein_kinase_ATP_BS"/>
</dbReference>
<dbReference type="RefSeq" id="WP_338255038.1">
    <property type="nucleotide sequence ID" value="NZ_BSRI01000002.1"/>
</dbReference>
<accession>A0ABQ6FZP2</accession>
<evidence type="ECO:0000256" key="4">
    <source>
        <dbReference type="ARBA" id="ARBA00022840"/>
    </source>
</evidence>
<gene>
    <name evidence="9" type="ORF">KDH_55490</name>
</gene>
<dbReference type="SMART" id="SM00220">
    <property type="entry name" value="S_TKc"/>
    <property type="match status" value="1"/>
</dbReference>
<feature type="region of interest" description="Disordered" evidence="6">
    <location>
        <begin position="377"/>
        <end position="419"/>
    </location>
</feature>
<feature type="domain" description="Protein kinase" evidence="8">
    <location>
        <begin position="12"/>
        <end position="266"/>
    </location>
</feature>
<name>A0ABQ6FZP2_9CHLR</name>
<dbReference type="PROSITE" id="PS00107">
    <property type="entry name" value="PROTEIN_KINASE_ATP"/>
    <property type="match status" value="1"/>
</dbReference>
<keyword evidence="10" id="KW-1185">Reference proteome</keyword>
<keyword evidence="7" id="KW-1133">Transmembrane helix</keyword>
<dbReference type="PROSITE" id="PS00108">
    <property type="entry name" value="PROTEIN_KINASE_ST"/>
    <property type="match status" value="1"/>
</dbReference>
<evidence type="ECO:0000256" key="5">
    <source>
        <dbReference type="PROSITE-ProRule" id="PRU10141"/>
    </source>
</evidence>
<reference evidence="9 10" key="1">
    <citation type="submission" date="2023-02" db="EMBL/GenBank/DDBJ databases">
        <title>Dictyobacter halimunensis sp. nov., a new member of the class Ktedonobacteria from forest soil in a geothermal area.</title>
        <authorList>
            <person name="Rachmania M.K."/>
            <person name="Ningsih F."/>
            <person name="Sakai Y."/>
            <person name="Yabe S."/>
            <person name="Yokota A."/>
            <person name="Sjamsuridzal W."/>
        </authorList>
    </citation>
    <scope>NUCLEOTIDE SEQUENCE [LARGE SCALE GENOMIC DNA]</scope>
    <source>
        <strain evidence="9 10">S3.2.2.5</strain>
    </source>
</reference>
<dbReference type="Pfam" id="PF00069">
    <property type="entry name" value="Pkinase"/>
    <property type="match status" value="1"/>
</dbReference>
<dbReference type="SUPFAM" id="SSF56112">
    <property type="entry name" value="Protein kinase-like (PK-like)"/>
    <property type="match status" value="1"/>
</dbReference>
<keyword evidence="1" id="KW-0808">Transferase</keyword>
<dbReference type="CDD" id="cd14014">
    <property type="entry name" value="STKc_PknB_like"/>
    <property type="match status" value="1"/>
</dbReference>
<feature type="region of interest" description="Disordered" evidence="6">
    <location>
        <begin position="306"/>
        <end position="342"/>
    </location>
</feature>
<dbReference type="EMBL" id="BSRI01000002">
    <property type="protein sequence ID" value="GLV58719.1"/>
    <property type="molecule type" value="Genomic_DNA"/>
</dbReference>
<feature type="compositionally biased region" description="Polar residues" evidence="6">
    <location>
        <begin position="379"/>
        <end position="393"/>
    </location>
</feature>
<dbReference type="Proteomes" id="UP001344906">
    <property type="component" value="Unassembled WGS sequence"/>
</dbReference>
<evidence type="ECO:0000259" key="8">
    <source>
        <dbReference type="PROSITE" id="PS50011"/>
    </source>
</evidence>
<dbReference type="Gene3D" id="1.10.510.10">
    <property type="entry name" value="Transferase(Phosphotransferase) domain 1"/>
    <property type="match status" value="1"/>
</dbReference>
<dbReference type="PANTHER" id="PTHR43289">
    <property type="entry name" value="MITOGEN-ACTIVATED PROTEIN KINASE KINASE KINASE 20-RELATED"/>
    <property type="match status" value="1"/>
</dbReference>
<keyword evidence="3" id="KW-0418">Kinase</keyword>
<keyword evidence="2 5" id="KW-0547">Nucleotide-binding</keyword>
<organism evidence="9 10">
    <name type="scientific">Dictyobacter halimunensis</name>
    <dbReference type="NCBI Taxonomy" id="3026934"/>
    <lineage>
        <taxon>Bacteria</taxon>
        <taxon>Bacillati</taxon>
        <taxon>Chloroflexota</taxon>
        <taxon>Ktedonobacteria</taxon>
        <taxon>Ktedonobacterales</taxon>
        <taxon>Dictyobacteraceae</taxon>
        <taxon>Dictyobacter</taxon>
    </lineage>
</organism>
<evidence type="ECO:0000256" key="3">
    <source>
        <dbReference type="ARBA" id="ARBA00022777"/>
    </source>
</evidence>
<dbReference type="InterPro" id="IPR000719">
    <property type="entry name" value="Prot_kinase_dom"/>
</dbReference>
<evidence type="ECO:0000256" key="1">
    <source>
        <dbReference type="ARBA" id="ARBA00022679"/>
    </source>
</evidence>
<proteinExistence type="predicted"/>
<dbReference type="Gene3D" id="3.30.200.20">
    <property type="entry name" value="Phosphorylase Kinase, domain 1"/>
    <property type="match status" value="1"/>
</dbReference>
<feature type="binding site" evidence="5">
    <location>
        <position position="41"/>
    </location>
    <ligand>
        <name>ATP</name>
        <dbReference type="ChEBI" id="CHEBI:30616"/>
    </ligand>
</feature>
<evidence type="ECO:0000256" key="7">
    <source>
        <dbReference type="SAM" id="Phobius"/>
    </source>
</evidence>
<dbReference type="InterPro" id="IPR011009">
    <property type="entry name" value="Kinase-like_dom_sf"/>
</dbReference>
<protein>
    <recommendedName>
        <fullName evidence="8">Protein kinase domain-containing protein</fullName>
    </recommendedName>
</protein>
<evidence type="ECO:0000313" key="10">
    <source>
        <dbReference type="Proteomes" id="UP001344906"/>
    </source>
</evidence>
<evidence type="ECO:0000313" key="9">
    <source>
        <dbReference type="EMBL" id="GLV58719.1"/>
    </source>
</evidence>
<evidence type="ECO:0000256" key="6">
    <source>
        <dbReference type="SAM" id="MobiDB-lite"/>
    </source>
</evidence>